<sequence>MKSQEHTIILINAIPSFIIAFAVSMFLTSGTITEKDTDHAFVFPQAFIILLHGCLGYFSVS</sequence>
<feature type="transmembrane region" description="Helical" evidence="1">
    <location>
        <begin position="40"/>
        <end position="60"/>
    </location>
</feature>
<organism evidence="2 3">
    <name type="scientific">Shouchella lehensis G1</name>
    <dbReference type="NCBI Taxonomy" id="1246626"/>
    <lineage>
        <taxon>Bacteria</taxon>
        <taxon>Bacillati</taxon>
        <taxon>Bacillota</taxon>
        <taxon>Bacilli</taxon>
        <taxon>Bacillales</taxon>
        <taxon>Bacillaceae</taxon>
        <taxon>Shouchella</taxon>
    </lineage>
</organism>
<proteinExistence type="predicted"/>
<keyword evidence="1" id="KW-1133">Transmembrane helix</keyword>
<keyword evidence="1" id="KW-0812">Transmembrane</keyword>
<evidence type="ECO:0000313" key="3">
    <source>
        <dbReference type="Proteomes" id="UP000027142"/>
    </source>
</evidence>
<dbReference type="HOGENOM" id="CLU_2912845_0_0_9"/>
<dbReference type="RefSeq" id="WP_038475946.1">
    <property type="nucleotide sequence ID" value="NZ_CP003923.1"/>
</dbReference>
<protein>
    <submittedName>
        <fullName evidence="2">Uncharacterized protein</fullName>
    </submittedName>
</protein>
<dbReference type="AlphaFoldDB" id="A0A060LWS2"/>
<evidence type="ECO:0000256" key="1">
    <source>
        <dbReference type="SAM" id="Phobius"/>
    </source>
</evidence>
<gene>
    <name evidence="2" type="ORF">BleG1_0128</name>
</gene>
<feature type="transmembrane region" description="Helical" evidence="1">
    <location>
        <begin position="7"/>
        <end position="28"/>
    </location>
</feature>
<dbReference type="OrthoDB" id="9958670at2"/>
<dbReference type="Proteomes" id="UP000027142">
    <property type="component" value="Chromosome"/>
</dbReference>
<evidence type="ECO:0000313" key="2">
    <source>
        <dbReference type="EMBL" id="AIC92743.1"/>
    </source>
</evidence>
<reference evidence="2 3" key="1">
    <citation type="journal article" date="2014" name="Gene">
        <title>A comparative genomic analysis of the alkalitolerant soil bacterium Bacillus lehensis G1.</title>
        <authorList>
            <person name="Noor Y.M."/>
            <person name="Samsulrizal N.H."/>
            <person name="Jema'on N.A."/>
            <person name="Low K.O."/>
            <person name="Ramli A.N."/>
            <person name="Alias N.I."/>
            <person name="Damis S.I."/>
            <person name="Fuzi S.F."/>
            <person name="Isa M.N."/>
            <person name="Murad A.M."/>
            <person name="Raih M.F."/>
            <person name="Bakar F.D."/>
            <person name="Najimudin N."/>
            <person name="Mahadi N.M."/>
            <person name="Illias R.M."/>
        </authorList>
    </citation>
    <scope>NUCLEOTIDE SEQUENCE [LARGE SCALE GENOMIC DNA]</scope>
    <source>
        <strain evidence="2 3">G1</strain>
    </source>
</reference>
<keyword evidence="1" id="KW-0472">Membrane</keyword>
<accession>A0A060LWS2</accession>
<name>A0A060LWS2_9BACI</name>
<dbReference type="KEGG" id="ble:BleG1_0128"/>
<keyword evidence="3" id="KW-1185">Reference proteome</keyword>
<dbReference type="EMBL" id="CP003923">
    <property type="protein sequence ID" value="AIC92743.1"/>
    <property type="molecule type" value="Genomic_DNA"/>
</dbReference>